<keyword evidence="3" id="KW-1185">Reference proteome</keyword>
<evidence type="ECO:0008006" key="4">
    <source>
        <dbReference type="Google" id="ProtNLM"/>
    </source>
</evidence>
<gene>
    <name evidence="2" type="ORF">DERF_000662</name>
</gene>
<organism evidence="2 3">
    <name type="scientific">Dermatophagoides farinae</name>
    <name type="common">American house dust mite</name>
    <dbReference type="NCBI Taxonomy" id="6954"/>
    <lineage>
        <taxon>Eukaryota</taxon>
        <taxon>Metazoa</taxon>
        <taxon>Ecdysozoa</taxon>
        <taxon>Arthropoda</taxon>
        <taxon>Chelicerata</taxon>
        <taxon>Arachnida</taxon>
        <taxon>Acari</taxon>
        <taxon>Acariformes</taxon>
        <taxon>Sarcoptiformes</taxon>
        <taxon>Astigmata</taxon>
        <taxon>Psoroptidia</taxon>
        <taxon>Analgoidea</taxon>
        <taxon>Pyroglyphidae</taxon>
        <taxon>Dermatophagoidinae</taxon>
        <taxon>Dermatophagoides</taxon>
    </lineage>
</organism>
<evidence type="ECO:0000256" key="1">
    <source>
        <dbReference type="SAM" id="MobiDB-lite"/>
    </source>
</evidence>
<dbReference type="AlphaFoldDB" id="A0A922IC14"/>
<evidence type="ECO:0000313" key="2">
    <source>
        <dbReference type="EMBL" id="KAH9526589.1"/>
    </source>
</evidence>
<sequence>MDDHHHHHHQLQHHYFSVQERVACCFWFDISRSTDDVQEKFQKRFGHGMKKCCPPSRQEIRLWYQRFIKTGCLIHDDNGNLDDDENVESMTNNNNGLHCPHNDHHHHHDCILNSNVVATTTKNGNSNTNLTIENGVIDKEDGKKRVTRIGRPRKCLKKSKQRPPLMTNGKKRNSKRKSKK</sequence>
<evidence type="ECO:0000313" key="3">
    <source>
        <dbReference type="Proteomes" id="UP000790347"/>
    </source>
</evidence>
<protein>
    <recommendedName>
        <fullName evidence="4">DUF4817 domain-containing protein</fullName>
    </recommendedName>
</protein>
<dbReference type="Proteomes" id="UP000790347">
    <property type="component" value="Unassembled WGS sequence"/>
</dbReference>
<reference evidence="2" key="1">
    <citation type="submission" date="2013-05" db="EMBL/GenBank/DDBJ databases">
        <authorList>
            <person name="Yim A.K.Y."/>
            <person name="Chan T.F."/>
            <person name="Ji K.M."/>
            <person name="Liu X.Y."/>
            <person name="Zhou J.W."/>
            <person name="Li R.Q."/>
            <person name="Yang K.Y."/>
            <person name="Li J."/>
            <person name="Li M."/>
            <person name="Law P.T.W."/>
            <person name="Wu Y.L."/>
            <person name="Cai Z.L."/>
            <person name="Qin H."/>
            <person name="Bao Y."/>
            <person name="Leung R.K.K."/>
            <person name="Ng P.K.S."/>
            <person name="Zou J."/>
            <person name="Zhong X.J."/>
            <person name="Ran P.X."/>
            <person name="Zhong N.S."/>
            <person name="Liu Z.G."/>
            <person name="Tsui S.K.W."/>
        </authorList>
    </citation>
    <scope>NUCLEOTIDE SEQUENCE</scope>
    <source>
        <strain evidence="2">Derf</strain>
        <tissue evidence="2">Whole organism</tissue>
    </source>
</reference>
<comment type="caution">
    <text evidence="2">The sequence shown here is derived from an EMBL/GenBank/DDBJ whole genome shotgun (WGS) entry which is preliminary data.</text>
</comment>
<feature type="compositionally biased region" description="Basic residues" evidence="1">
    <location>
        <begin position="169"/>
        <end position="180"/>
    </location>
</feature>
<dbReference type="EMBL" id="ASGP02000001">
    <property type="protein sequence ID" value="KAH9526589.1"/>
    <property type="molecule type" value="Genomic_DNA"/>
</dbReference>
<reference evidence="2" key="2">
    <citation type="journal article" date="2022" name="Res Sq">
        <title>Comparative Genomics Reveals Insights into the Divergent Evolution of Astigmatic Mites and Household Pest Adaptations.</title>
        <authorList>
            <person name="Xiong Q."/>
            <person name="Wan A.T.-Y."/>
            <person name="Liu X.-Y."/>
            <person name="Fung C.S.-H."/>
            <person name="Xiao X."/>
            <person name="Malainual N."/>
            <person name="Hou J."/>
            <person name="Wang L."/>
            <person name="Wang M."/>
            <person name="Yang K."/>
            <person name="Cui Y."/>
            <person name="Leung E."/>
            <person name="Nong W."/>
            <person name="Shin S.-K."/>
            <person name="Au S."/>
            <person name="Jeong K.Y."/>
            <person name="Chew F.T."/>
            <person name="Hui J."/>
            <person name="Leung T.F."/>
            <person name="Tungtrongchitr A."/>
            <person name="Zhong N."/>
            <person name="Liu Z."/>
            <person name="Tsui S."/>
        </authorList>
    </citation>
    <scope>NUCLEOTIDE SEQUENCE</scope>
    <source>
        <strain evidence="2">Derf</strain>
        <tissue evidence="2">Whole organism</tissue>
    </source>
</reference>
<name>A0A922IC14_DERFA</name>
<feature type="compositionally biased region" description="Basic residues" evidence="1">
    <location>
        <begin position="145"/>
        <end position="161"/>
    </location>
</feature>
<proteinExistence type="predicted"/>
<feature type="region of interest" description="Disordered" evidence="1">
    <location>
        <begin position="143"/>
        <end position="180"/>
    </location>
</feature>
<accession>A0A922IC14</accession>